<dbReference type="PANTHER" id="PTHR34700:SF4">
    <property type="entry name" value="PHAGE-LIKE ELEMENT PBSX PROTEIN XKDP"/>
    <property type="match status" value="1"/>
</dbReference>
<gene>
    <name evidence="4" type="ORF">ACFO5Q_10880</name>
</gene>
<dbReference type="EMBL" id="JBHSCR010000007">
    <property type="protein sequence ID" value="MFC4348351.1"/>
    <property type="molecule type" value="Genomic_DNA"/>
</dbReference>
<keyword evidence="2" id="KW-0812">Transmembrane</keyword>
<dbReference type="InterPro" id="IPR018392">
    <property type="entry name" value="LysM"/>
</dbReference>
<feature type="domain" description="LysM" evidence="3">
    <location>
        <begin position="286"/>
        <end position="335"/>
    </location>
</feature>
<protein>
    <submittedName>
        <fullName evidence="4">LysM peptidoglycan-binding domain-containing protein</fullName>
    </submittedName>
</protein>
<dbReference type="Gene3D" id="3.10.350.10">
    <property type="entry name" value="LysM domain"/>
    <property type="match status" value="1"/>
</dbReference>
<organism evidence="4 5">
    <name type="scientific">Kordiimonas lipolytica</name>
    <dbReference type="NCBI Taxonomy" id="1662421"/>
    <lineage>
        <taxon>Bacteria</taxon>
        <taxon>Pseudomonadati</taxon>
        <taxon>Pseudomonadota</taxon>
        <taxon>Alphaproteobacteria</taxon>
        <taxon>Kordiimonadales</taxon>
        <taxon>Kordiimonadaceae</taxon>
        <taxon>Kordiimonas</taxon>
    </lineage>
</organism>
<dbReference type="InterPro" id="IPR052196">
    <property type="entry name" value="Bact_Kbp"/>
</dbReference>
<dbReference type="Proteomes" id="UP001595776">
    <property type="component" value="Unassembled WGS sequence"/>
</dbReference>
<dbReference type="InterPro" id="IPR036779">
    <property type="entry name" value="LysM_dom_sf"/>
</dbReference>
<evidence type="ECO:0000259" key="3">
    <source>
        <dbReference type="PROSITE" id="PS51782"/>
    </source>
</evidence>
<keyword evidence="2" id="KW-0472">Membrane</keyword>
<evidence type="ECO:0000256" key="1">
    <source>
        <dbReference type="SAM" id="MobiDB-lite"/>
    </source>
</evidence>
<dbReference type="RefSeq" id="WP_068145608.1">
    <property type="nucleotide sequence ID" value="NZ_LRUB01000011.1"/>
</dbReference>
<dbReference type="CDD" id="cd00118">
    <property type="entry name" value="LysM"/>
    <property type="match status" value="1"/>
</dbReference>
<proteinExistence type="predicted"/>
<evidence type="ECO:0000313" key="4">
    <source>
        <dbReference type="EMBL" id="MFC4348351.1"/>
    </source>
</evidence>
<dbReference type="Pfam" id="PF01476">
    <property type="entry name" value="LysM"/>
    <property type="match status" value="1"/>
</dbReference>
<dbReference type="PANTHER" id="PTHR34700">
    <property type="entry name" value="POTASSIUM BINDING PROTEIN KBP"/>
    <property type="match status" value="1"/>
</dbReference>
<feature type="transmembrane region" description="Helical" evidence="2">
    <location>
        <begin position="14"/>
        <end position="33"/>
    </location>
</feature>
<dbReference type="PROSITE" id="PS51782">
    <property type="entry name" value="LYSM"/>
    <property type="match status" value="1"/>
</dbReference>
<name>A0ABV8UB11_9PROT</name>
<evidence type="ECO:0000313" key="5">
    <source>
        <dbReference type="Proteomes" id="UP001595776"/>
    </source>
</evidence>
<keyword evidence="5" id="KW-1185">Reference proteome</keyword>
<sequence>MGPLESKSDDMRRIAIGAVSAAIGVGAILYVLFSDEPAPQAPATPTEVSEQQPAAEQAAKPVPEFDLVRISRGGTGVIAGRMAPGAKIELFANGRKVSEVTADENGEWVMILEEPLDAGSVELNLKGRERDGTEVAEADNVVVVSVPERDNQRFLEREQNGVVAVLTPKSGEGASTVLQKPGVAAFGEVGESLSVDTIDYGDGGDAVITGRSLPRVDVRVYLDGNFIGNMRAGDEGRWQIALAGQALTPGSHVIRVDQTIGDGQVQLRIEQPFEAGEAIDPAVAEGGVIVRPGNTLWQIARQLYGSGVRYTVIFRENSEQIRDPDMIYPGQMFRLPLKDEKSEG</sequence>
<reference evidence="5" key="1">
    <citation type="journal article" date="2019" name="Int. J. Syst. Evol. Microbiol.">
        <title>The Global Catalogue of Microorganisms (GCM) 10K type strain sequencing project: providing services to taxonomists for standard genome sequencing and annotation.</title>
        <authorList>
            <consortium name="The Broad Institute Genomics Platform"/>
            <consortium name="The Broad Institute Genome Sequencing Center for Infectious Disease"/>
            <person name="Wu L."/>
            <person name="Ma J."/>
        </authorList>
    </citation>
    <scope>NUCLEOTIDE SEQUENCE [LARGE SCALE GENOMIC DNA]</scope>
    <source>
        <strain evidence="5">CGMCC 1.15304</strain>
    </source>
</reference>
<dbReference type="SMART" id="SM00257">
    <property type="entry name" value="LysM"/>
    <property type="match status" value="1"/>
</dbReference>
<keyword evidence="2" id="KW-1133">Transmembrane helix</keyword>
<feature type="region of interest" description="Disordered" evidence="1">
    <location>
        <begin position="39"/>
        <end position="60"/>
    </location>
</feature>
<comment type="caution">
    <text evidence="4">The sequence shown here is derived from an EMBL/GenBank/DDBJ whole genome shotgun (WGS) entry which is preliminary data.</text>
</comment>
<evidence type="ECO:0000256" key="2">
    <source>
        <dbReference type="SAM" id="Phobius"/>
    </source>
</evidence>
<accession>A0ABV8UB11</accession>